<evidence type="ECO:0000256" key="2">
    <source>
        <dbReference type="ARBA" id="ARBA00009045"/>
    </source>
</evidence>
<dbReference type="Proteomes" id="UP000247409">
    <property type="component" value="Unassembled WGS sequence"/>
</dbReference>
<dbReference type="AlphaFoldDB" id="A0A2V3J1A0"/>
<comment type="similarity">
    <text evidence="2">Belongs to the peptidase S54 family.</text>
</comment>
<keyword evidence="4" id="KW-0378">Hydrolase</keyword>
<keyword evidence="10" id="KW-1185">Reference proteome</keyword>
<feature type="transmembrane region" description="Helical" evidence="7">
    <location>
        <begin position="219"/>
        <end position="237"/>
    </location>
</feature>
<dbReference type="OrthoDB" id="418595at2759"/>
<evidence type="ECO:0000256" key="7">
    <source>
        <dbReference type="SAM" id="Phobius"/>
    </source>
</evidence>
<evidence type="ECO:0000256" key="4">
    <source>
        <dbReference type="ARBA" id="ARBA00022801"/>
    </source>
</evidence>
<feature type="transmembrane region" description="Helical" evidence="7">
    <location>
        <begin position="279"/>
        <end position="299"/>
    </location>
</feature>
<proteinExistence type="inferred from homology"/>
<evidence type="ECO:0000313" key="9">
    <source>
        <dbReference type="EMBL" id="PXF47160.1"/>
    </source>
</evidence>
<evidence type="ECO:0000256" key="5">
    <source>
        <dbReference type="ARBA" id="ARBA00022989"/>
    </source>
</evidence>
<keyword evidence="3 7" id="KW-0812">Transmembrane</keyword>
<keyword evidence="5 7" id="KW-1133">Transmembrane helix</keyword>
<evidence type="ECO:0000256" key="1">
    <source>
        <dbReference type="ARBA" id="ARBA00004141"/>
    </source>
</evidence>
<dbReference type="InterPro" id="IPR050925">
    <property type="entry name" value="Rhomboid_protease_S54"/>
</dbReference>
<feature type="transmembrane region" description="Helical" evidence="7">
    <location>
        <begin position="249"/>
        <end position="267"/>
    </location>
</feature>
<dbReference type="PANTHER" id="PTHR43731:SF14">
    <property type="entry name" value="PRESENILIN-ASSOCIATED RHOMBOID-LIKE PROTEIN, MITOCHONDRIAL"/>
    <property type="match status" value="1"/>
</dbReference>
<dbReference type="EMBL" id="NBIV01000028">
    <property type="protein sequence ID" value="PXF47160.1"/>
    <property type="molecule type" value="Genomic_DNA"/>
</dbReference>
<protein>
    <recommendedName>
        <fullName evidence="8">Peptidase S54 rhomboid domain-containing protein</fullName>
    </recommendedName>
</protein>
<dbReference type="SUPFAM" id="SSF144091">
    <property type="entry name" value="Rhomboid-like"/>
    <property type="match status" value="1"/>
</dbReference>
<evidence type="ECO:0000256" key="3">
    <source>
        <dbReference type="ARBA" id="ARBA00022692"/>
    </source>
</evidence>
<dbReference type="GO" id="GO:0016020">
    <property type="term" value="C:membrane"/>
    <property type="evidence" value="ECO:0007669"/>
    <property type="project" value="UniProtKB-SubCell"/>
</dbReference>
<dbReference type="PANTHER" id="PTHR43731">
    <property type="entry name" value="RHOMBOID PROTEASE"/>
    <property type="match status" value="1"/>
</dbReference>
<name>A0A2V3J1A0_9FLOR</name>
<dbReference type="GO" id="GO:0004252">
    <property type="term" value="F:serine-type endopeptidase activity"/>
    <property type="evidence" value="ECO:0007669"/>
    <property type="project" value="InterPro"/>
</dbReference>
<comment type="caution">
    <text evidence="9">The sequence shown here is derived from an EMBL/GenBank/DDBJ whole genome shotgun (WGS) entry which is preliminary data.</text>
</comment>
<reference evidence="9 10" key="1">
    <citation type="journal article" date="2018" name="Mol. Biol. Evol.">
        <title>Analysis of the draft genome of the red seaweed Gracilariopsis chorda provides insights into genome size evolution in Rhodophyta.</title>
        <authorList>
            <person name="Lee J."/>
            <person name="Yang E.C."/>
            <person name="Graf L."/>
            <person name="Yang J.H."/>
            <person name="Qiu H."/>
            <person name="Zel Zion U."/>
            <person name="Chan C.X."/>
            <person name="Stephens T.G."/>
            <person name="Weber A.P.M."/>
            <person name="Boo G.H."/>
            <person name="Boo S.M."/>
            <person name="Kim K.M."/>
            <person name="Shin Y."/>
            <person name="Jung M."/>
            <person name="Lee S.J."/>
            <person name="Yim H.S."/>
            <person name="Lee J.H."/>
            <person name="Bhattacharya D."/>
            <person name="Yoon H.S."/>
        </authorList>
    </citation>
    <scope>NUCLEOTIDE SEQUENCE [LARGE SCALE GENOMIC DNA]</scope>
    <source>
        <strain evidence="9 10">SKKU-2015</strain>
        <tissue evidence="9">Whole body</tissue>
    </source>
</reference>
<accession>A0A2V3J1A0</accession>
<dbReference type="InterPro" id="IPR022764">
    <property type="entry name" value="Peptidase_S54_rhomboid_dom"/>
</dbReference>
<evidence type="ECO:0000256" key="6">
    <source>
        <dbReference type="ARBA" id="ARBA00023136"/>
    </source>
</evidence>
<sequence>MWMRTISRIGFRCVRFSIAAGSQSVPTCWSSAKSFRFCRSLFSFKELLCGAVLVSGAQSYAHCHTSGDHPGSKAALFRPDLEQIAEHNFDRDIEIEVEPDKEHLEEGRRSRWMNIRIFEEDTALGAKLLGYGISCCNVVVYITYLVGRYMASASTPNPAVLDFLLKHFTLSLGRVKSGQWYVLVTNNFCHHSSWHLVGNSLATMVGIDLCSSFLDFKQIASLFVGSGVLGGVVSIQLSSYYRAARYRGLIAGGSGGIYALFNFYAFARKKDLSFSQLDIIDALNMFVILREVYGLGIYLRHGYRATFLSKPVNHVAHLTGAVVGIAAFAASEAPRRVEAQSSRSVISFSTCSSSIQDER</sequence>
<dbReference type="Pfam" id="PF01694">
    <property type="entry name" value="Rhomboid"/>
    <property type="match status" value="1"/>
</dbReference>
<dbReference type="Gene3D" id="1.20.1540.10">
    <property type="entry name" value="Rhomboid-like"/>
    <property type="match status" value="1"/>
</dbReference>
<evidence type="ECO:0000259" key="8">
    <source>
        <dbReference type="Pfam" id="PF01694"/>
    </source>
</evidence>
<comment type="subcellular location">
    <subcellularLocation>
        <location evidence="1">Membrane</location>
        <topology evidence="1">Multi-pass membrane protein</topology>
    </subcellularLocation>
</comment>
<keyword evidence="6 7" id="KW-0472">Membrane</keyword>
<feature type="domain" description="Peptidase S54 rhomboid" evidence="8">
    <location>
        <begin position="178"/>
        <end position="327"/>
    </location>
</feature>
<organism evidence="9 10">
    <name type="scientific">Gracilariopsis chorda</name>
    <dbReference type="NCBI Taxonomy" id="448386"/>
    <lineage>
        <taxon>Eukaryota</taxon>
        <taxon>Rhodophyta</taxon>
        <taxon>Florideophyceae</taxon>
        <taxon>Rhodymeniophycidae</taxon>
        <taxon>Gracilariales</taxon>
        <taxon>Gracilariaceae</taxon>
        <taxon>Gracilariopsis</taxon>
    </lineage>
</organism>
<dbReference type="InterPro" id="IPR035952">
    <property type="entry name" value="Rhomboid-like_sf"/>
</dbReference>
<evidence type="ECO:0000313" key="10">
    <source>
        <dbReference type="Proteomes" id="UP000247409"/>
    </source>
</evidence>
<gene>
    <name evidence="9" type="ORF">BWQ96_03102</name>
</gene>